<feature type="compositionally biased region" description="Basic and acidic residues" evidence="1">
    <location>
        <begin position="734"/>
        <end position="750"/>
    </location>
</feature>
<feature type="region of interest" description="Disordered" evidence="1">
    <location>
        <begin position="285"/>
        <end position="309"/>
    </location>
</feature>
<feature type="region of interest" description="Disordered" evidence="1">
    <location>
        <begin position="212"/>
        <end position="233"/>
    </location>
</feature>
<feature type="region of interest" description="Disordered" evidence="1">
    <location>
        <begin position="922"/>
        <end position="976"/>
    </location>
</feature>
<feature type="compositionally biased region" description="Polar residues" evidence="1">
    <location>
        <begin position="457"/>
        <end position="473"/>
    </location>
</feature>
<feature type="compositionally biased region" description="Polar residues" evidence="1">
    <location>
        <begin position="493"/>
        <end position="505"/>
    </location>
</feature>
<gene>
    <name evidence="2" type="ORF">FH972_024006</name>
</gene>
<sequence>MVTEFVVMVELGEPWLTDVLSPHQSPSYPKHPRKVQEQLPIGLPELSSTRRQLYQTSLASQCFKSTHAIVNTRQTNVMSSFELVPVLSREQALWEAKVMTKAAAGFIPHFGRRCRSCSNQRAGFTSSGRMLQSAFGRGYHQLQLFCQLSQSIIRFQRQEEDSRARKGGRFQFAKTPLKPPSFLPRSISIIVAILFLTLASFEELSGSDSAQQASAGNVSQHGFDNDTSPVGEKTPLIEKGVKMAFYSGAKACSVPMTRTRAHRGANKPAISESLVLNKNVSAPMKHITSSGNTQPTFEEHSKSEPTLHTKVGPLSPCKELPESPSTFSVEASANYKKALQSEDPVVNPATKGFHLKEPPAPHDQRRRQAAAQRGFSSDLERRKNDYRASMVSYSRRRARHISDGSVGSLRSSVSSLTSGGLARSISTESLRAEVLAVFSWDPTSPLGEVAVRHAAHSPSSDSTLMSSISPPRTQTLQQHQHQQQPSTSPQNQEGSSGRDSLQGLRTDSPPPDRKRLIPRKRVHSLPHDPQSRSILYPFDAQACPEFLRRRSELDYRHTPEASSPTSAVHHWRQHHQQERQVRCLPGERRSSLNTGAQSRLPQRRDRGAKYNPGKSENQFENVDRPHCTTESPATTIYLGQHLSRNERDKVSSTETGFEGSMPAQRPNLPVAGGSSSSISRSELHTRDWYRPAQTRARLTRSRTEEAKPGQVANSTNKLERHNLPRALSGSPSPELRRSKWPERSPSRNEEEVNPVATFRGAMAAAATDLSERIPRSFAQHMAGWRQQTAARWVIQTRKADAMRRGPAPHVHADGADLVATARPHARVGGALADDAEAGEGGNDGALEQTHVVARAEGVALEVEHGVGDELAGAMEGGLAAAQGGDGVGALGAAGGEGDGGAQVGLLGGGEAGGFAAAGGVDGGELGGVEEPASWQKKKREREGTRKSKNGSGGGGVNPRRRWGNVVEALSRTSSRW</sequence>
<feature type="compositionally biased region" description="Basic and acidic residues" evidence="1">
    <location>
        <begin position="575"/>
        <end position="590"/>
    </location>
</feature>
<feature type="region of interest" description="Disordered" evidence="1">
    <location>
        <begin position="452"/>
        <end position="533"/>
    </location>
</feature>
<organism evidence="2 3">
    <name type="scientific">Carpinus fangiana</name>
    <dbReference type="NCBI Taxonomy" id="176857"/>
    <lineage>
        <taxon>Eukaryota</taxon>
        <taxon>Viridiplantae</taxon>
        <taxon>Streptophyta</taxon>
        <taxon>Embryophyta</taxon>
        <taxon>Tracheophyta</taxon>
        <taxon>Spermatophyta</taxon>
        <taxon>Magnoliopsida</taxon>
        <taxon>eudicotyledons</taxon>
        <taxon>Gunneridae</taxon>
        <taxon>Pentapetalae</taxon>
        <taxon>rosids</taxon>
        <taxon>fabids</taxon>
        <taxon>Fagales</taxon>
        <taxon>Betulaceae</taxon>
        <taxon>Carpinus</taxon>
    </lineage>
</organism>
<name>A0A5N6KWS9_9ROSI</name>
<evidence type="ECO:0000313" key="2">
    <source>
        <dbReference type="EMBL" id="KAB8356423.1"/>
    </source>
</evidence>
<reference evidence="2 3" key="1">
    <citation type="submission" date="2019-06" db="EMBL/GenBank/DDBJ databases">
        <title>A chromosomal-level reference genome of Carpinus fangiana (Coryloideae, Betulaceae).</title>
        <authorList>
            <person name="Yang X."/>
            <person name="Wang Z."/>
            <person name="Zhang L."/>
            <person name="Hao G."/>
            <person name="Liu J."/>
            <person name="Yang Y."/>
        </authorList>
    </citation>
    <scope>NUCLEOTIDE SEQUENCE [LARGE SCALE GENOMIC DNA]</scope>
    <source>
        <strain evidence="2">Cfa_2016G</strain>
        <tissue evidence="2">Leaf</tissue>
    </source>
</reference>
<feature type="compositionally biased region" description="Polar residues" evidence="1">
    <location>
        <begin position="287"/>
        <end position="296"/>
    </location>
</feature>
<feature type="compositionally biased region" description="Polar residues" evidence="1">
    <location>
        <begin position="591"/>
        <end position="600"/>
    </location>
</feature>
<feature type="compositionally biased region" description="Basic and acidic residues" evidence="1">
    <location>
        <begin position="297"/>
        <end position="307"/>
    </location>
</feature>
<dbReference type="AlphaFoldDB" id="A0A5N6KWS9"/>
<feature type="region of interest" description="Disordered" evidence="1">
    <location>
        <begin position="341"/>
        <end position="383"/>
    </location>
</feature>
<accession>A0A5N6KWS9</accession>
<evidence type="ECO:0000313" key="3">
    <source>
        <dbReference type="Proteomes" id="UP000327013"/>
    </source>
</evidence>
<feature type="region of interest" description="Disordered" evidence="1">
    <location>
        <begin position="556"/>
        <end position="756"/>
    </location>
</feature>
<feature type="compositionally biased region" description="Polar residues" evidence="1">
    <location>
        <begin position="217"/>
        <end position="228"/>
    </location>
</feature>
<feature type="compositionally biased region" description="Low complexity" evidence="1">
    <location>
        <begin position="403"/>
        <end position="421"/>
    </location>
</feature>
<proteinExistence type="predicted"/>
<dbReference type="Proteomes" id="UP000327013">
    <property type="component" value="Unassembled WGS sequence"/>
</dbReference>
<feature type="compositionally biased region" description="Low complexity" evidence="1">
    <location>
        <begin position="474"/>
        <end position="492"/>
    </location>
</feature>
<feature type="region of interest" description="Disordered" evidence="1">
    <location>
        <begin position="402"/>
        <end position="423"/>
    </location>
</feature>
<evidence type="ECO:0000256" key="1">
    <source>
        <dbReference type="SAM" id="MobiDB-lite"/>
    </source>
</evidence>
<comment type="caution">
    <text evidence="2">The sequence shown here is derived from an EMBL/GenBank/DDBJ whole genome shotgun (WGS) entry which is preliminary data.</text>
</comment>
<feature type="compositionally biased region" description="Basic and acidic residues" evidence="1">
    <location>
        <begin position="354"/>
        <end position="363"/>
    </location>
</feature>
<keyword evidence="3" id="KW-1185">Reference proteome</keyword>
<dbReference type="EMBL" id="VIBQ01000016">
    <property type="protein sequence ID" value="KAB8356423.1"/>
    <property type="molecule type" value="Genomic_DNA"/>
</dbReference>
<protein>
    <submittedName>
        <fullName evidence="2">Uncharacterized protein</fullName>
    </submittedName>
</protein>